<keyword evidence="2" id="KW-1185">Reference proteome</keyword>
<name>A0ABR3AIK6_PHYBL</name>
<dbReference type="Proteomes" id="UP001448207">
    <property type="component" value="Unassembled WGS sequence"/>
</dbReference>
<sequence length="71" mass="8140">KGTATTHFVKSLNKLLSIMSVKDSYMGSYLVINNNCPIHKSPPMIRRLDNRDYRVMCVFIYSSELSAIEQL</sequence>
<evidence type="ECO:0000313" key="1">
    <source>
        <dbReference type="EMBL" id="KAL0074605.1"/>
    </source>
</evidence>
<organism evidence="1 2">
    <name type="scientific">Phycomyces blakesleeanus</name>
    <dbReference type="NCBI Taxonomy" id="4837"/>
    <lineage>
        <taxon>Eukaryota</taxon>
        <taxon>Fungi</taxon>
        <taxon>Fungi incertae sedis</taxon>
        <taxon>Mucoromycota</taxon>
        <taxon>Mucoromycotina</taxon>
        <taxon>Mucoromycetes</taxon>
        <taxon>Mucorales</taxon>
        <taxon>Phycomycetaceae</taxon>
        <taxon>Phycomyces</taxon>
    </lineage>
</organism>
<evidence type="ECO:0008006" key="3">
    <source>
        <dbReference type="Google" id="ProtNLM"/>
    </source>
</evidence>
<gene>
    <name evidence="1" type="ORF">J3Q64DRAFT_1649112</name>
</gene>
<protein>
    <recommendedName>
        <fullName evidence="3">Tc1-like transposase DDE domain-containing protein</fullName>
    </recommendedName>
</protein>
<evidence type="ECO:0000313" key="2">
    <source>
        <dbReference type="Proteomes" id="UP001448207"/>
    </source>
</evidence>
<reference evidence="1 2" key="1">
    <citation type="submission" date="2024-04" db="EMBL/GenBank/DDBJ databases">
        <title>Symmetric and asymmetric DNA N6-adenine methylation regulates different biological responses in Mucorales.</title>
        <authorList>
            <consortium name="Lawrence Berkeley National Laboratory"/>
            <person name="Lax C."/>
            <person name="Mondo S.J."/>
            <person name="Osorio-Concepcion M."/>
            <person name="Muszewska A."/>
            <person name="Corrochano-Luque M."/>
            <person name="Gutierrez G."/>
            <person name="Riley R."/>
            <person name="Lipzen A."/>
            <person name="Guo J."/>
            <person name="Hundley H."/>
            <person name="Amirebrahimi M."/>
            <person name="Ng V."/>
            <person name="Lorenzo-Gutierrez D."/>
            <person name="Binder U."/>
            <person name="Yang J."/>
            <person name="Song Y."/>
            <person name="Canovas D."/>
            <person name="Navarro E."/>
            <person name="Freitag M."/>
            <person name="Gabaldon T."/>
            <person name="Grigoriev I.V."/>
            <person name="Corrochano L.M."/>
            <person name="Nicolas F.E."/>
            <person name="Garre V."/>
        </authorList>
    </citation>
    <scope>NUCLEOTIDE SEQUENCE [LARGE SCALE GENOMIC DNA]</scope>
    <source>
        <strain evidence="1 2">L51</strain>
    </source>
</reference>
<comment type="caution">
    <text evidence="1">The sequence shown here is derived from an EMBL/GenBank/DDBJ whole genome shotgun (WGS) entry which is preliminary data.</text>
</comment>
<dbReference type="EMBL" id="JBCLYO010000041">
    <property type="protein sequence ID" value="KAL0074605.1"/>
    <property type="molecule type" value="Genomic_DNA"/>
</dbReference>
<feature type="non-terminal residue" evidence="1">
    <location>
        <position position="1"/>
    </location>
</feature>
<accession>A0ABR3AIK6</accession>
<proteinExistence type="predicted"/>